<gene>
    <name evidence="1" type="ORF">NP554_02360</name>
</gene>
<evidence type="ECO:0000313" key="1">
    <source>
        <dbReference type="EMBL" id="MDD2110645.1"/>
    </source>
</evidence>
<protein>
    <submittedName>
        <fullName evidence="1">Uncharacterized protein</fullName>
    </submittedName>
</protein>
<dbReference type="AlphaFoldDB" id="A0A9X4HVK1"/>
<reference evidence="1" key="1">
    <citation type="submission" date="2022-07" db="EMBL/GenBank/DDBJ databases">
        <title>Multi-strain Analysis of Pseudomonas putida Reveals Metabolic and Genetic Diversity.</title>
        <authorList>
            <person name="Monk J.M."/>
        </authorList>
    </citation>
    <scope>NUCLEOTIDE SEQUENCE</scope>
    <source>
        <strain evidence="1">17633</strain>
    </source>
</reference>
<dbReference type="EMBL" id="JANIAM010000001">
    <property type="protein sequence ID" value="MDD2110645.1"/>
    <property type="molecule type" value="Genomic_DNA"/>
</dbReference>
<name>A0A9X4HVK1_9PSED</name>
<dbReference type="RefSeq" id="WP_274119783.1">
    <property type="nucleotide sequence ID" value="NZ_JANIAM010000001.1"/>
</dbReference>
<comment type="caution">
    <text evidence="1">The sequence shown here is derived from an EMBL/GenBank/DDBJ whole genome shotgun (WGS) entry which is preliminary data.</text>
</comment>
<accession>A0A9X4HVK1</accession>
<proteinExistence type="predicted"/>
<evidence type="ECO:0000313" key="2">
    <source>
        <dbReference type="Proteomes" id="UP001150728"/>
    </source>
</evidence>
<dbReference type="Proteomes" id="UP001150728">
    <property type="component" value="Unassembled WGS sequence"/>
</dbReference>
<organism evidence="1 2">
    <name type="scientific">Pseudomonas asiatica</name>
    <dbReference type="NCBI Taxonomy" id="2219225"/>
    <lineage>
        <taxon>Bacteria</taxon>
        <taxon>Pseudomonadati</taxon>
        <taxon>Pseudomonadota</taxon>
        <taxon>Gammaproteobacteria</taxon>
        <taxon>Pseudomonadales</taxon>
        <taxon>Pseudomonadaceae</taxon>
        <taxon>Pseudomonas</taxon>
    </lineage>
</organism>
<sequence>MANRSKKVVLSARIDGYLKAGLEMYAASREQKIVKVLETFLETGLDESYVDSPFHDSKRTLQRITYLDMLKAVWSEDEILFKVRAGALGRDYAGETAYRQAMTAIACFPGEVDLYGDLNGYIKQYGYESPRECLIDLERVRADWHLIEDYVAFLENNKPFEPTFGDYLAMREKSESK</sequence>